<feature type="region of interest" description="Disordered" evidence="1">
    <location>
        <begin position="87"/>
        <end position="107"/>
    </location>
</feature>
<accession>A0A4C1VV14</accession>
<sequence length="107" mass="12244">MRRSSAPRHFLLHIPLPLRVPILRHCDAFTTYFTAAEFPLLRGQRECEAPKSRRSPTPMDIHYPKGITSALPAFLLRRRYVLEGRWTDGGEWDDGAESGPPETSLTR</sequence>
<evidence type="ECO:0000313" key="3">
    <source>
        <dbReference type="Proteomes" id="UP000299102"/>
    </source>
</evidence>
<gene>
    <name evidence="2" type="ORF">EVAR_30013_1</name>
</gene>
<protein>
    <submittedName>
        <fullName evidence="2">Uncharacterized protein</fullName>
    </submittedName>
</protein>
<comment type="caution">
    <text evidence="2">The sequence shown here is derived from an EMBL/GenBank/DDBJ whole genome shotgun (WGS) entry which is preliminary data.</text>
</comment>
<dbReference type="AlphaFoldDB" id="A0A4C1VV14"/>
<evidence type="ECO:0000256" key="1">
    <source>
        <dbReference type="SAM" id="MobiDB-lite"/>
    </source>
</evidence>
<proteinExistence type="predicted"/>
<keyword evidence="3" id="KW-1185">Reference proteome</keyword>
<evidence type="ECO:0000313" key="2">
    <source>
        <dbReference type="EMBL" id="GBP42380.1"/>
    </source>
</evidence>
<name>A0A4C1VV14_EUMVA</name>
<dbReference type="Proteomes" id="UP000299102">
    <property type="component" value="Unassembled WGS sequence"/>
</dbReference>
<organism evidence="2 3">
    <name type="scientific">Eumeta variegata</name>
    <name type="common">Bagworm moth</name>
    <name type="synonym">Eumeta japonica</name>
    <dbReference type="NCBI Taxonomy" id="151549"/>
    <lineage>
        <taxon>Eukaryota</taxon>
        <taxon>Metazoa</taxon>
        <taxon>Ecdysozoa</taxon>
        <taxon>Arthropoda</taxon>
        <taxon>Hexapoda</taxon>
        <taxon>Insecta</taxon>
        <taxon>Pterygota</taxon>
        <taxon>Neoptera</taxon>
        <taxon>Endopterygota</taxon>
        <taxon>Lepidoptera</taxon>
        <taxon>Glossata</taxon>
        <taxon>Ditrysia</taxon>
        <taxon>Tineoidea</taxon>
        <taxon>Psychidae</taxon>
        <taxon>Oiketicinae</taxon>
        <taxon>Eumeta</taxon>
    </lineage>
</organism>
<dbReference type="EMBL" id="BGZK01000417">
    <property type="protein sequence ID" value="GBP42380.1"/>
    <property type="molecule type" value="Genomic_DNA"/>
</dbReference>
<reference evidence="2 3" key="1">
    <citation type="journal article" date="2019" name="Commun. Biol.">
        <title>The bagworm genome reveals a unique fibroin gene that provides high tensile strength.</title>
        <authorList>
            <person name="Kono N."/>
            <person name="Nakamura H."/>
            <person name="Ohtoshi R."/>
            <person name="Tomita M."/>
            <person name="Numata K."/>
            <person name="Arakawa K."/>
        </authorList>
    </citation>
    <scope>NUCLEOTIDE SEQUENCE [LARGE SCALE GENOMIC DNA]</scope>
</reference>